<dbReference type="GO" id="GO:0006529">
    <property type="term" value="P:asparagine biosynthetic process"/>
    <property type="evidence" value="ECO:0007669"/>
    <property type="project" value="InterPro"/>
</dbReference>
<reference evidence="2 3" key="1">
    <citation type="submission" date="2018-06" db="EMBL/GenBank/DDBJ databases">
        <title>Phytoactinopolyspora halophila sp. nov., a novel halophilic actinomycete isolated from a saline soil in China.</title>
        <authorList>
            <person name="Tang S.-K."/>
        </authorList>
    </citation>
    <scope>NUCLEOTIDE SEQUENCE [LARGE SCALE GENOMIC DNA]</scope>
    <source>
        <strain evidence="2 3">YIM 96934</strain>
    </source>
</reference>
<dbReference type="SUPFAM" id="SSF52402">
    <property type="entry name" value="Adenine nucleotide alpha hydrolases-like"/>
    <property type="match status" value="1"/>
</dbReference>
<dbReference type="EMBL" id="QMIG01000001">
    <property type="protein sequence ID" value="RAW18846.1"/>
    <property type="molecule type" value="Genomic_DNA"/>
</dbReference>
<keyword evidence="3" id="KW-1185">Reference proteome</keyword>
<accession>A0A329R4J6</accession>
<dbReference type="RefSeq" id="WP_123788350.1">
    <property type="nucleotide sequence ID" value="NZ_QMIG01000001.1"/>
</dbReference>
<sequence length="552" mass="59953">MSSERSRRTFGMCGRMGAESNQRVDVMSNLLGGIRSLIDQPAGALRADAGAVRWVSSPRTAVSWSPTPLPQNLPQDGFDVAARHDAFSLVVDGLQARLHGGISGAVPVYVELDGAPGDGVHFCSRADPLIRTRTRTVRPDWDAWAHILAAGGPLEGRTTVDGIRRLLPWERITMDGSGATTITSEGWPWLDVEISGNAGVDPVRDALAEAVGQLGALGEVSTLLSGGWDSRVLAALGARVTTVPVTAWTTSSDTGTVLEELVAAKVAETLGIEHKLVHPRRDQFGQDLDHFVRSVDYQTSFHVWLVPLARRLVGTSAAVMDGLGGGLFVGGAFPDDESDVPVLDQRFGRMARYLHGAEQILDPRVVHEIRHRTRESFDSIAKPLVDHPFASTFTAYLTRTLPGISLAPYGLVSAAAPVATPFVSDAVVRAALAIPPAQHAEGQLYPELLRPWTPELVELPTAAEQTPRIRRHQRRVSSPEAAAHFRELLLTEPVRQLLARELVDADLDTWMRHLDNTRSQHLIRSLATLALWLRRYAHVLGDVNVDGLLGRA</sequence>
<proteinExistence type="predicted"/>
<dbReference type="InterPro" id="IPR001962">
    <property type="entry name" value="Asn_synthase"/>
</dbReference>
<organism evidence="2 3">
    <name type="scientific">Phytoactinopolyspora halophila</name>
    <dbReference type="NCBI Taxonomy" id="1981511"/>
    <lineage>
        <taxon>Bacteria</taxon>
        <taxon>Bacillati</taxon>
        <taxon>Actinomycetota</taxon>
        <taxon>Actinomycetes</taxon>
        <taxon>Jiangellales</taxon>
        <taxon>Jiangellaceae</taxon>
        <taxon>Phytoactinopolyspora</taxon>
    </lineage>
</organism>
<dbReference type="AlphaFoldDB" id="A0A329R4J6"/>
<dbReference type="InterPro" id="IPR014729">
    <property type="entry name" value="Rossmann-like_a/b/a_fold"/>
</dbReference>
<comment type="caution">
    <text evidence="2">The sequence shown here is derived from an EMBL/GenBank/DDBJ whole genome shotgun (WGS) entry which is preliminary data.</text>
</comment>
<dbReference type="GO" id="GO:0004066">
    <property type="term" value="F:asparagine synthase (glutamine-hydrolyzing) activity"/>
    <property type="evidence" value="ECO:0007669"/>
    <property type="project" value="InterPro"/>
</dbReference>
<protein>
    <recommendedName>
        <fullName evidence="1">Asparagine synthetase domain-containing protein</fullName>
    </recommendedName>
</protein>
<evidence type="ECO:0000313" key="3">
    <source>
        <dbReference type="Proteomes" id="UP000250462"/>
    </source>
</evidence>
<dbReference type="Gene3D" id="3.40.50.620">
    <property type="entry name" value="HUPs"/>
    <property type="match status" value="1"/>
</dbReference>
<evidence type="ECO:0000313" key="2">
    <source>
        <dbReference type="EMBL" id="RAW18846.1"/>
    </source>
</evidence>
<dbReference type="OrthoDB" id="7053173at2"/>
<feature type="domain" description="Asparagine synthetase" evidence="1">
    <location>
        <begin position="203"/>
        <end position="534"/>
    </location>
</feature>
<dbReference type="Pfam" id="PF00733">
    <property type="entry name" value="Asn_synthase"/>
    <property type="match status" value="1"/>
</dbReference>
<gene>
    <name evidence="2" type="ORF">DPM12_01960</name>
</gene>
<dbReference type="Proteomes" id="UP000250462">
    <property type="component" value="Unassembled WGS sequence"/>
</dbReference>
<name>A0A329R4J6_9ACTN</name>
<evidence type="ECO:0000259" key="1">
    <source>
        <dbReference type="Pfam" id="PF00733"/>
    </source>
</evidence>